<dbReference type="AlphaFoldDB" id="A0A562RJ08"/>
<reference evidence="2 3" key="1">
    <citation type="submission" date="2019-07" db="EMBL/GenBank/DDBJ databases">
        <title>Genome sequencing of 100 strains of the haloalkaliphilic chemolithoautotrophic sulfur-oxidizing bacterium Thioalkalivibrio.</title>
        <authorList>
            <person name="Muyzer G."/>
        </authorList>
    </citation>
    <scope>NUCLEOTIDE SEQUENCE [LARGE SCALE GENOMIC DNA]</scope>
    <source>
        <strain evidence="2 3">ASO4-4</strain>
    </source>
</reference>
<proteinExistence type="predicted"/>
<accession>A0A562RJ08</accession>
<gene>
    <name evidence="2" type="ORF">LZ24_02486</name>
</gene>
<evidence type="ECO:0000313" key="3">
    <source>
        <dbReference type="Proteomes" id="UP000318307"/>
    </source>
</evidence>
<comment type="caution">
    <text evidence="2">The sequence shown here is derived from an EMBL/GenBank/DDBJ whole genome shotgun (WGS) entry which is preliminary data.</text>
</comment>
<dbReference type="EMBL" id="VLLC01000021">
    <property type="protein sequence ID" value="TWI68514.1"/>
    <property type="molecule type" value="Genomic_DNA"/>
</dbReference>
<protein>
    <submittedName>
        <fullName evidence="2">Uncharacterized protein</fullName>
    </submittedName>
</protein>
<sequence length="201" mass="22738">MSVIDYNPEILVFSENPVLGRLQRYSHYAICRMGLPAFLLLEENGIFIVPEEVFGPMIHQYSAGVWPPDREKPRGRYRAPMAEPNPENFCVPLDPDRMFIPDDPTEAMLYKTFRHACVIVGAEVVSFLERSGMIFMEESFFLDCLKVCAPEVWGLMDGNPRKINPLGRIISSGCPIPDNPLNDRTHHLQPAQADGRSPDCC</sequence>
<keyword evidence="3" id="KW-1185">Reference proteome</keyword>
<feature type="region of interest" description="Disordered" evidence="1">
    <location>
        <begin position="181"/>
        <end position="201"/>
    </location>
</feature>
<dbReference type="RefSeq" id="WP_144685592.1">
    <property type="nucleotide sequence ID" value="NZ_VLLC01000021.1"/>
</dbReference>
<name>A0A562RJ08_9BACT</name>
<evidence type="ECO:0000313" key="2">
    <source>
        <dbReference type="EMBL" id="TWI68514.1"/>
    </source>
</evidence>
<evidence type="ECO:0000256" key="1">
    <source>
        <dbReference type="SAM" id="MobiDB-lite"/>
    </source>
</evidence>
<dbReference type="Proteomes" id="UP000318307">
    <property type="component" value="Unassembled WGS sequence"/>
</dbReference>
<organism evidence="2 3">
    <name type="scientific">Desulfobotulus alkaliphilus</name>
    <dbReference type="NCBI Taxonomy" id="622671"/>
    <lineage>
        <taxon>Bacteria</taxon>
        <taxon>Pseudomonadati</taxon>
        <taxon>Thermodesulfobacteriota</taxon>
        <taxon>Desulfobacteria</taxon>
        <taxon>Desulfobacterales</taxon>
        <taxon>Desulfobacteraceae</taxon>
        <taxon>Desulfobotulus</taxon>
    </lineage>
</organism>